<name>A0ACC2WGH2_9TREE</name>
<dbReference type="Proteomes" id="UP001230649">
    <property type="component" value="Unassembled WGS sequence"/>
</dbReference>
<gene>
    <name evidence="1" type="ORF">QFC20_003009</name>
</gene>
<accession>A0ACC2WGH2</accession>
<proteinExistence type="predicted"/>
<keyword evidence="2" id="KW-1185">Reference proteome</keyword>
<evidence type="ECO:0000313" key="1">
    <source>
        <dbReference type="EMBL" id="KAJ9110157.1"/>
    </source>
</evidence>
<evidence type="ECO:0000313" key="2">
    <source>
        <dbReference type="Proteomes" id="UP001230649"/>
    </source>
</evidence>
<dbReference type="EMBL" id="JASBWS010000025">
    <property type="protein sequence ID" value="KAJ9110157.1"/>
    <property type="molecule type" value="Genomic_DNA"/>
</dbReference>
<sequence>MPLPKTHNSPLTNNTNTCIQGDRNEGGCGFGGSSAQLCAHCNTTAPDNCCYQSNTDLGPCGYVLAARSSSATSSSATSTGGAGAGSVGGGGGGLSGGQIAGIVIGSVIGGLLLPSSSSQHFSLSYQLLGLLIGLLFCCGILGSGRRNKQEAESEKAYYGSGSGSDNDGGLQDRLPTGAALPPASATTASPSMSTAPGMPGALAAPLPLAAVAVSGVGERSVLASIKDENQSGEHLIYPNSMVTVSVAVHGFHGR</sequence>
<protein>
    <submittedName>
        <fullName evidence="1">Uncharacterized protein</fullName>
    </submittedName>
</protein>
<comment type="caution">
    <text evidence="1">The sequence shown here is derived from an EMBL/GenBank/DDBJ whole genome shotgun (WGS) entry which is preliminary data.</text>
</comment>
<reference evidence="1" key="1">
    <citation type="submission" date="2023-04" db="EMBL/GenBank/DDBJ databases">
        <title>Draft Genome sequencing of Naganishia species isolated from polar environments using Oxford Nanopore Technology.</title>
        <authorList>
            <person name="Leo P."/>
            <person name="Venkateswaran K."/>
        </authorList>
    </citation>
    <scope>NUCLEOTIDE SEQUENCE</scope>
    <source>
        <strain evidence="1">MNA-CCFEE 5262</strain>
    </source>
</reference>
<organism evidence="1 2">
    <name type="scientific">Naganishia adeliensis</name>
    <dbReference type="NCBI Taxonomy" id="92952"/>
    <lineage>
        <taxon>Eukaryota</taxon>
        <taxon>Fungi</taxon>
        <taxon>Dikarya</taxon>
        <taxon>Basidiomycota</taxon>
        <taxon>Agaricomycotina</taxon>
        <taxon>Tremellomycetes</taxon>
        <taxon>Filobasidiales</taxon>
        <taxon>Filobasidiaceae</taxon>
        <taxon>Naganishia</taxon>
    </lineage>
</organism>